<evidence type="ECO:0000313" key="6">
    <source>
        <dbReference type="Proteomes" id="UP000018624"/>
    </source>
</evidence>
<dbReference type="InterPro" id="IPR011856">
    <property type="entry name" value="tRNA_endonuc-like_dom_sf"/>
</dbReference>
<comment type="cofactor">
    <cofactor evidence="1">
        <name>Mg(2+)</name>
        <dbReference type="ChEBI" id="CHEBI:18420"/>
    </cofactor>
</comment>
<dbReference type="InterPro" id="IPR014883">
    <property type="entry name" value="VRR_NUC"/>
</dbReference>
<gene>
    <name evidence="5" type="ORF">Salvo_65</name>
</gene>
<dbReference type="OrthoDB" id="16625at10239"/>
<dbReference type="GO" id="GO:0003676">
    <property type="term" value="F:nucleic acid binding"/>
    <property type="evidence" value="ECO:0007669"/>
    <property type="project" value="InterPro"/>
</dbReference>
<keyword evidence="3" id="KW-0378">Hydrolase</keyword>
<organism evidence="5 6">
    <name type="scientific">Xylella phage Salvo</name>
    <dbReference type="NCBI Taxonomy" id="1415147"/>
    <lineage>
        <taxon>Viruses</taxon>
        <taxon>Duplodnaviria</taxon>
        <taxon>Heunggongvirae</taxon>
        <taxon>Uroviricota</taxon>
        <taxon>Caudoviricetes</taxon>
        <taxon>Casjensviridae</taxon>
        <taxon>Salvovirus</taxon>
        <taxon>Salvovirus salvo</taxon>
    </lineage>
</organism>
<dbReference type="Gene3D" id="3.40.1350.10">
    <property type="match status" value="1"/>
</dbReference>
<evidence type="ECO:0000313" key="5">
    <source>
        <dbReference type="EMBL" id="AHB12265.1"/>
    </source>
</evidence>
<name>V5Q9Z1_9CAUD</name>
<accession>V5Q9Z1</accession>
<reference evidence="5 6" key="1">
    <citation type="journal article" date="2014" name="J. Bacteriol.">
        <title>Characterization of novel virulent broad-host-range phages of Xylella fastidiosa and Xanthomonas.</title>
        <authorList>
            <person name="Ahern S.J."/>
            <person name="Das M."/>
            <person name="Bhowmick T.S."/>
            <person name="Young R."/>
            <person name="Gonzalez C.F."/>
        </authorList>
    </citation>
    <scope>NUCLEOTIDE SEQUENCE [LARGE SCALE GENOMIC DNA]</scope>
</reference>
<dbReference type="SMART" id="SM00990">
    <property type="entry name" value="VRR_NUC"/>
    <property type="match status" value="1"/>
</dbReference>
<protein>
    <submittedName>
        <fullName evidence="5">Holliday-junction resolvase</fullName>
    </submittedName>
</protein>
<evidence type="ECO:0000256" key="3">
    <source>
        <dbReference type="ARBA" id="ARBA00022801"/>
    </source>
</evidence>
<feature type="domain" description="VRR-NUC" evidence="4">
    <location>
        <begin position="20"/>
        <end position="106"/>
    </location>
</feature>
<keyword evidence="2" id="KW-0540">Nuclease</keyword>
<dbReference type="EMBL" id="KF626668">
    <property type="protein sequence ID" value="AHB12265.1"/>
    <property type="molecule type" value="Genomic_DNA"/>
</dbReference>
<sequence length="115" mass="13733">MTWLTDWRNVINGKPPRGDILPTDKHRVEKDVEQKWCAVAKRHGWKAYKFSSPGNSSVPDRMFIRNGFVFFIEFKRPGGKATDNQLEEHKELRRKGMIVWVIDYFDKEFAEWIFE</sequence>
<dbReference type="GO" id="GO:0016788">
    <property type="term" value="F:hydrolase activity, acting on ester bonds"/>
    <property type="evidence" value="ECO:0007669"/>
    <property type="project" value="InterPro"/>
</dbReference>
<proteinExistence type="predicted"/>
<dbReference type="GO" id="GO:0004518">
    <property type="term" value="F:nuclease activity"/>
    <property type="evidence" value="ECO:0007669"/>
    <property type="project" value="UniProtKB-KW"/>
</dbReference>
<evidence type="ECO:0000256" key="2">
    <source>
        <dbReference type="ARBA" id="ARBA00022722"/>
    </source>
</evidence>
<evidence type="ECO:0000259" key="4">
    <source>
        <dbReference type="SMART" id="SM00990"/>
    </source>
</evidence>
<dbReference type="Proteomes" id="UP000018624">
    <property type="component" value="Segment"/>
</dbReference>
<keyword evidence="6" id="KW-1185">Reference proteome</keyword>
<evidence type="ECO:0000256" key="1">
    <source>
        <dbReference type="ARBA" id="ARBA00001946"/>
    </source>
</evidence>